<protein>
    <submittedName>
        <fullName evidence="1">Minor capsid protein</fullName>
    </submittedName>
</protein>
<comment type="caution">
    <text evidence="1">The sequence shown here is derived from an EMBL/GenBank/DDBJ whole genome shotgun (WGS) entry which is preliminary data.</text>
</comment>
<dbReference type="InterPro" id="IPR019612">
    <property type="entry name" value="Minor_capsid_put"/>
</dbReference>
<sequence length="115" mass="13473">MARPIPERLLIHSIIYQKYLGSDDGWNGGSGSYDEPVHIEKVRVEPISTLIRNQVRDETEGESVILIDRTNSKPYMRLKERSKVTFDGQEYEVNKMKEHYDESPNMPHHYEVILK</sequence>
<dbReference type="Pfam" id="PF10665">
    <property type="entry name" value="Minor_capsid_1"/>
    <property type="match status" value="1"/>
</dbReference>
<keyword evidence="2" id="KW-1185">Reference proteome</keyword>
<accession>A0ABT4XAW3</accession>
<proteinExistence type="predicted"/>
<dbReference type="EMBL" id="JAQKAB010000019">
    <property type="protein sequence ID" value="MDA7028522.1"/>
    <property type="molecule type" value="Genomic_DNA"/>
</dbReference>
<name>A0ABT4XAW3_9BACI</name>
<evidence type="ECO:0000313" key="2">
    <source>
        <dbReference type="Proteomes" id="UP001211894"/>
    </source>
</evidence>
<reference evidence="1 2" key="1">
    <citation type="submission" date="2023-01" db="EMBL/GenBank/DDBJ databases">
        <title>Bacillus changyiensis sp. nov., isolated from a coastal deposit.</title>
        <authorList>
            <person name="Xiao G."/>
            <person name="Lai Q."/>
            <person name="Hu Z."/>
            <person name="Shao Z."/>
        </authorList>
    </citation>
    <scope>NUCLEOTIDE SEQUENCE [LARGE SCALE GENOMIC DNA]</scope>
    <source>
        <strain evidence="1 2">CLL-7-23</strain>
    </source>
</reference>
<dbReference type="Proteomes" id="UP001211894">
    <property type="component" value="Unassembled WGS sequence"/>
</dbReference>
<gene>
    <name evidence="1" type="ORF">PJ311_18445</name>
</gene>
<evidence type="ECO:0000313" key="1">
    <source>
        <dbReference type="EMBL" id="MDA7028522.1"/>
    </source>
</evidence>
<dbReference type="RefSeq" id="WP_270802179.1">
    <property type="nucleotide sequence ID" value="NZ_JAQFWW010000004.1"/>
</dbReference>
<organism evidence="1 2">
    <name type="scientific">Bacillus changyiensis</name>
    <dbReference type="NCBI Taxonomy" id="3004103"/>
    <lineage>
        <taxon>Bacteria</taxon>
        <taxon>Bacillati</taxon>
        <taxon>Bacillota</taxon>
        <taxon>Bacilli</taxon>
        <taxon>Bacillales</taxon>
        <taxon>Bacillaceae</taxon>
        <taxon>Bacillus</taxon>
    </lineage>
</organism>